<dbReference type="OrthoDB" id="2325450at2759"/>
<dbReference type="Proteomes" id="UP000615446">
    <property type="component" value="Unassembled WGS sequence"/>
</dbReference>
<dbReference type="STRING" id="94130.A0A2Z6Q8D4"/>
<sequence>MICNLLPVPENKFLISQSKDFVNSVQWDLSASNNMFKPKTNLPLSVRLQPGARVMFLNNSFIEHGICNPSDECARIAFSVRSSIVDIDVYKKPIILR</sequence>
<reference evidence="2" key="2">
    <citation type="submission" date="2019-10" db="EMBL/GenBank/DDBJ databases">
        <title>Conservation and host-specific expression of non-tandemly repeated heterogenous ribosome RNA gene in arbuscular mycorrhizal fungi.</title>
        <authorList>
            <person name="Maeda T."/>
            <person name="Kobayashi Y."/>
            <person name="Nakagawa T."/>
            <person name="Ezawa T."/>
            <person name="Yamaguchi K."/>
            <person name="Bino T."/>
            <person name="Nishimoto Y."/>
            <person name="Shigenobu S."/>
            <person name="Kawaguchi M."/>
        </authorList>
    </citation>
    <scope>NUCLEOTIDE SEQUENCE</scope>
    <source>
        <strain evidence="2">HR1</strain>
    </source>
</reference>
<proteinExistence type="predicted"/>
<accession>A0A2Z6Q8D4</accession>
<comment type="caution">
    <text evidence="1">The sequence shown here is derived from an EMBL/GenBank/DDBJ whole genome shotgun (WGS) entry which is preliminary data.</text>
</comment>
<protein>
    <submittedName>
        <fullName evidence="1">Uncharacterized protein</fullName>
    </submittedName>
</protein>
<dbReference type="AlphaFoldDB" id="A0A2Z6Q8D4"/>
<evidence type="ECO:0000313" key="1">
    <source>
        <dbReference type="EMBL" id="GBB85845.1"/>
    </source>
</evidence>
<dbReference type="EMBL" id="BLAL01000278">
    <property type="protein sequence ID" value="GES99338.1"/>
    <property type="molecule type" value="Genomic_DNA"/>
</dbReference>
<gene>
    <name evidence="2" type="ORF">RCL2_002584700</name>
    <name evidence="1" type="ORF">RclHR1_01230008</name>
</gene>
<keyword evidence="3" id="KW-1185">Reference proteome</keyword>
<evidence type="ECO:0000313" key="2">
    <source>
        <dbReference type="EMBL" id="GES99338.1"/>
    </source>
</evidence>
<name>A0A2Z6Q8D4_9GLOM</name>
<dbReference type="EMBL" id="BEXD01000258">
    <property type="protein sequence ID" value="GBB85845.1"/>
    <property type="molecule type" value="Genomic_DNA"/>
</dbReference>
<evidence type="ECO:0000313" key="3">
    <source>
        <dbReference type="Proteomes" id="UP000247702"/>
    </source>
</evidence>
<dbReference type="Proteomes" id="UP000247702">
    <property type="component" value="Unassembled WGS sequence"/>
</dbReference>
<reference evidence="1 3" key="1">
    <citation type="submission" date="2017-11" db="EMBL/GenBank/DDBJ databases">
        <title>The genome of Rhizophagus clarus HR1 reveals common genetic basis of auxotrophy among arbuscular mycorrhizal fungi.</title>
        <authorList>
            <person name="Kobayashi Y."/>
        </authorList>
    </citation>
    <scope>NUCLEOTIDE SEQUENCE [LARGE SCALE GENOMIC DNA]</scope>
    <source>
        <strain evidence="1 3">HR1</strain>
    </source>
</reference>
<organism evidence="1 3">
    <name type="scientific">Rhizophagus clarus</name>
    <dbReference type="NCBI Taxonomy" id="94130"/>
    <lineage>
        <taxon>Eukaryota</taxon>
        <taxon>Fungi</taxon>
        <taxon>Fungi incertae sedis</taxon>
        <taxon>Mucoromycota</taxon>
        <taxon>Glomeromycotina</taxon>
        <taxon>Glomeromycetes</taxon>
        <taxon>Glomerales</taxon>
        <taxon>Glomeraceae</taxon>
        <taxon>Rhizophagus</taxon>
    </lineage>
</organism>